<dbReference type="EMBL" id="CP002364">
    <property type="protein sequence ID" value="ADW19066.1"/>
    <property type="molecule type" value="Genomic_DNA"/>
</dbReference>
<evidence type="ECO:0000313" key="3">
    <source>
        <dbReference type="Proteomes" id="UP000006365"/>
    </source>
</evidence>
<dbReference type="RefSeq" id="WP_015725591.1">
    <property type="nucleotide sequence ID" value="NC_014972.1"/>
</dbReference>
<dbReference type="Proteomes" id="UP000006365">
    <property type="component" value="Chromosome"/>
</dbReference>
<evidence type="ECO:0000313" key="2">
    <source>
        <dbReference type="EMBL" id="ADW19066.1"/>
    </source>
</evidence>
<dbReference type="InterPro" id="IPR036888">
    <property type="entry name" value="DNA_integrity_DisA_N_sf"/>
</dbReference>
<organism evidence="2 3">
    <name type="scientific">Desulfobulbus propionicus (strain ATCC 33891 / DSM 2032 / VKM B-1956 / 1pr3)</name>
    <dbReference type="NCBI Taxonomy" id="577650"/>
    <lineage>
        <taxon>Bacteria</taxon>
        <taxon>Pseudomonadati</taxon>
        <taxon>Thermodesulfobacteriota</taxon>
        <taxon>Desulfobulbia</taxon>
        <taxon>Desulfobulbales</taxon>
        <taxon>Desulfobulbaceae</taxon>
        <taxon>Desulfobulbus</taxon>
    </lineage>
</organism>
<feature type="domain" description="DAC" evidence="1">
    <location>
        <begin position="310"/>
        <end position="460"/>
    </location>
</feature>
<keyword evidence="3" id="KW-1185">Reference proteome</keyword>
<proteinExistence type="predicted"/>
<reference evidence="2 3" key="1">
    <citation type="journal article" date="2011" name="Stand. Genomic Sci.">
        <title>Complete genome sequence of Desulfobulbus propionicus type strain (1pr3).</title>
        <authorList>
            <person name="Pagani I."/>
            <person name="Lapidus A."/>
            <person name="Nolan M."/>
            <person name="Lucas S."/>
            <person name="Hammon N."/>
            <person name="Deshpande S."/>
            <person name="Cheng J.F."/>
            <person name="Chertkov O."/>
            <person name="Davenport K."/>
            <person name="Tapia R."/>
            <person name="Han C."/>
            <person name="Goodwin L."/>
            <person name="Pitluck S."/>
            <person name="Liolios K."/>
            <person name="Mavromatis K."/>
            <person name="Ivanova N."/>
            <person name="Mikhailova N."/>
            <person name="Pati A."/>
            <person name="Chen A."/>
            <person name="Palaniappan K."/>
            <person name="Land M."/>
            <person name="Hauser L."/>
            <person name="Chang Y.J."/>
            <person name="Jeffries C.D."/>
            <person name="Detter J.C."/>
            <person name="Brambilla E."/>
            <person name="Kannan K.P."/>
            <person name="Djao O.D."/>
            <person name="Rohde M."/>
            <person name="Pukall R."/>
            <person name="Spring S."/>
            <person name="Goker M."/>
            <person name="Sikorski J."/>
            <person name="Woyke T."/>
            <person name="Bristow J."/>
            <person name="Eisen J.A."/>
            <person name="Markowitz V."/>
            <person name="Hugenholtz P."/>
            <person name="Kyrpides N.C."/>
            <person name="Klenk H.P."/>
        </authorList>
    </citation>
    <scope>NUCLEOTIDE SEQUENCE [LARGE SCALE GENOMIC DNA]</scope>
    <source>
        <strain evidence="3">ATCC 33891 / DSM 2032 / 1pr3</strain>
    </source>
</reference>
<gene>
    <name evidence="2" type="ordered locus">Despr_2933</name>
</gene>
<sequence>MIEQAPYSFLRRCISDLLNGLSDGLTHFSGASRAAVIFALRPDSPMLVCDPQNLLKGHEPIFKSLYVDSQKWRANDLVSQDRKRFADIIPIKNLGLAGLLSNGGYSGSVFFQQWFTEHHPDLCSTGPTECWLEHAVWRFSHDLANDQDLYTGISGYFLKEYATHAVRDYIIDQMNLLLGWDSPVRIYPVLDAILLISETREEGSYPEGRLLVVDPDMLDRLDFLVKFQESVRPQLVNSKHVRKLLLTVERSGRHLVSDGRAILGICGDSLPPFSVCADFRGRHGFLKINRNKVCSFADGRFSSTTYQAKLVHLEELLLETDLDRSVSYFLLKIVVSLVHHSQQRKHGCTVVLDLNAQPVAISGQTLAPPLDLRKPYMLKMAKSLAKVDGALHIGADMHLHGFACLLDGRTFPGEDLARGARYNSALRFTAEHANIIVVVVSSDRPVSVIHQGVDVHGVCTWNRKDGCVYNLDRLDYWVGL</sequence>
<dbReference type="InterPro" id="IPR048552">
    <property type="entry name" value="DACND"/>
</dbReference>
<dbReference type="InterPro" id="IPR048555">
    <property type="entry name" value="DACNH"/>
</dbReference>
<evidence type="ECO:0000259" key="1">
    <source>
        <dbReference type="PROSITE" id="PS51794"/>
    </source>
</evidence>
<dbReference type="AlphaFoldDB" id="A0A7U4DQC2"/>
<dbReference type="InterPro" id="IPR003390">
    <property type="entry name" value="DNA_integrity_scan_DisA_N"/>
</dbReference>
<protein>
    <recommendedName>
        <fullName evidence="1">DAC domain-containing protein</fullName>
    </recommendedName>
</protein>
<dbReference type="Pfam" id="PF21750">
    <property type="entry name" value="DACNH"/>
    <property type="match status" value="1"/>
</dbReference>
<dbReference type="SUPFAM" id="SSF143597">
    <property type="entry name" value="YojJ-like"/>
    <property type="match status" value="1"/>
</dbReference>
<accession>A0A7U4DQC2</accession>
<dbReference type="PROSITE" id="PS51794">
    <property type="entry name" value="DAC"/>
    <property type="match status" value="1"/>
</dbReference>
<dbReference type="Pfam" id="PF21749">
    <property type="entry name" value="DACND"/>
    <property type="match status" value="1"/>
</dbReference>
<name>A0A7U4DQC2_DESPD</name>
<dbReference type="Gene3D" id="3.40.1700.10">
    <property type="entry name" value="DNA integrity scanning protein, DisA, N-terminal domain"/>
    <property type="match status" value="1"/>
</dbReference>
<dbReference type="KEGG" id="dpr:Despr_2933"/>
<dbReference type="Pfam" id="PF02457">
    <property type="entry name" value="DAC"/>
    <property type="match status" value="1"/>
</dbReference>